<evidence type="ECO:0000313" key="3">
    <source>
        <dbReference type="Proteomes" id="UP000007266"/>
    </source>
</evidence>
<sequence>MARVRVVRWTWIVLAGLCALAICEDKYMDTGSRKNKSAVVARNKYVQCVCLSCRPLFGLEMRQFVWTHSVR</sequence>
<reference evidence="2 3" key="1">
    <citation type="journal article" date="2008" name="Nature">
        <title>The genome of the model beetle and pest Tribolium castaneum.</title>
        <authorList>
            <consortium name="Tribolium Genome Sequencing Consortium"/>
            <person name="Richards S."/>
            <person name="Gibbs R.A."/>
            <person name="Weinstock G.M."/>
            <person name="Brown S.J."/>
            <person name="Denell R."/>
            <person name="Beeman R.W."/>
            <person name="Gibbs R."/>
            <person name="Beeman R.W."/>
            <person name="Brown S.J."/>
            <person name="Bucher G."/>
            <person name="Friedrich M."/>
            <person name="Grimmelikhuijzen C.J."/>
            <person name="Klingler M."/>
            <person name="Lorenzen M."/>
            <person name="Richards S."/>
            <person name="Roth S."/>
            <person name="Schroder R."/>
            <person name="Tautz D."/>
            <person name="Zdobnov E.M."/>
            <person name="Muzny D."/>
            <person name="Gibbs R.A."/>
            <person name="Weinstock G.M."/>
            <person name="Attaway T."/>
            <person name="Bell S."/>
            <person name="Buhay C.J."/>
            <person name="Chandrabose M.N."/>
            <person name="Chavez D."/>
            <person name="Clerk-Blankenburg K.P."/>
            <person name="Cree A."/>
            <person name="Dao M."/>
            <person name="Davis C."/>
            <person name="Chacko J."/>
            <person name="Dinh H."/>
            <person name="Dugan-Rocha S."/>
            <person name="Fowler G."/>
            <person name="Garner T.T."/>
            <person name="Garnes J."/>
            <person name="Gnirke A."/>
            <person name="Hawes A."/>
            <person name="Hernandez J."/>
            <person name="Hines S."/>
            <person name="Holder M."/>
            <person name="Hume J."/>
            <person name="Jhangiani S.N."/>
            <person name="Joshi V."/>
            <person name="Khan Z.M."/>
            <person name="Jackson L."/>
            <person name="Kovar C."/>
            <person name="Kowis A."/>
            <person name="Lee S."/>
            <person name="Lewis L.R."/>
            <person name="Margolis J."/>
            <person name="Morgan M."/>
            <person name="Nazareth L.V."/>
            <person name="Nguyen N."/>
            <person name="Okwuonu G."/>
            <person name="Parker D."/>
            <person name="Richards S."/>
            <person name="Ruiz S.J."/>
            <person name="Santibanez J."/>
            <person name="Savard J."/>
            <person name="Scherer S.E."/>
            <person name="Schneider B."/>
            <person name="Sodergren E."/>
            <person name="Tautz D."/>
            <person name="Vattahil S."/>
            <person name="Villasana D."/>
            <person name="White C.S."/>
            <person name="Wright R."/>
            <person name="Park Y."/>
            <person name="Beeman R.W."/>
            <person name="Lord J."/>
            <person name="Oppert B."/>
            <person name="Lorenzen M."/>
            <person name="Brown S."/>
            <person name="Wang L."/>
            <person name="Savard J."/>
            <person name="Tautz D."/>
            <person name="Richards S."/>
            <person name="Weinstock G."/>
            <person name="Gibbs R.A."/>
            <person name="Liu Y."/>
            <person name="Worley K."/>
            <person name="Weinstock G."/>
            <person name="Elsik C.G."/>
            <person name="Reese J.T."/>
            <person name="Elhaik E."/>
            <person name="Landan G."/>
            <person name="Graur D."/>
            <person name="Arensburger P."/>
            <person name="Atkinson P."/>
            <person name="Beeman R.W."/>
            <person name="Beidler J."/>
            <person name="Brown S.J."/>
            <person name="Demuth J.P."/>
            <person name="Drury D.W."/>
            <person name="Du Y.Z."/>
            <person name="Fujiwara H."/>
            <person name="Lorenzen M."/>
            <person name="Maselli V."/>
            <person name="Osanai M."/>
            <person name="Park Y."/>
            <person name="Robertson H.M."/>
            <person name="Tu Z."/>
            <person name="Wang J.J."/>
            <person name="Wang S."/>
            <person name="Richards S."/>
            <person name="Song H."/>
            <person name="Zhang L."/>
            <person name="Sodergren E."/>
            <person name="Werner D."/>
            <person name="Stanke M."/>
            <person name="Morgenstern B."/>
            <person name="Solovyev V."/>
            <person name="Kosarev P."/>
            <person name="Brown G."/>
            <person name="Chen H.C."/>
            <person name="Ermolaeva O."/>
            <person name="Hlavina W."/>
            <person name="Kapustin Y."/>
            <person name="Kiryutin B."/>
            <person name="Kitts P."/>
            <person name="Maglott D."/>
            <person name="Pruitt K."/>
            <person name="Sapojnikov V."/>
            <person name="Souvorov A."/>
            <person name="Mackey A.J."/>
            <person name="Waterhouse R.M."/>
            <person name="Wyder S."/>
            <person name="Zdobnov E.M."/>
            <person name="Zdobnov E.M."/>
            <person name="Wyder S."/>
            <person name="Kriventseva E.V."/>
            <person name="Kadowaki T."/>
            <person name="Bork P."/>
            <person name="Aranda M."/>
            <person name="Bao R."/>
            <person name="Beermann A."/>
            <person name="Berns N."/>
            <person name="Bolognesi R."/>
            <person name="Bonneton F."/>
            <person name="Bopp D."/>
            <person name="Brown S.J."/>
            <person name="Bucher G."/>
            <person name="Butts T."/>
            <person name="Chaumot A."/>
            <person name="Denell R.E."/>
            <person name="Ferrier D.E."/>
            <person name="Friedrich M."/>
            <person name="Gordon C.M."/>
            <person name="Jindra M."/>
            <person name="Klingler M."/>
            <person name="Lan Q."/>
            <person name="Lattorff H.M."/>
            <person name="Laudet V."/>
            <person name="von Levetsow C."/>
            <person name="Liu Z."/>
            <person name="Lutz R."/>
            <person name="Lynch J.A."/>
            <person name="da Fonseca R.N."/>
            <person name="Posnien N."/>
            <person name="Reuter R."/>
            <person name="Roth S."/>
            <person name="Savard J."/>
            <person name="Schinko J.B."/>
            <person name="Schmitt C."/>
            <person name="Schoppmeier M."/>
            <person name="Schroder R."/>
            <person name="Shippy T.D."/>
            <person name="Simonnet F."/>
            <person name="Marques-Souza H."/>
            <person name="Tautz D."/>
            <person name="Tomoyasu Y."/>
            <person name="Trauner J."/>
            <person name="Van der Zee M."/>
            <person name="Vervoort M."/>
            <person name="Wittkopp N."/>
            <person name="Wimmer E.A."/>
            <person name="Yang X."/>
            <person name="Jones A.K."/>
            <person name="Sattelle D.B."/>
            <person name="Ebert P.R."/>
            <person name="Nelson D."/>
            <person name="Scott J.G."/>
            <person name="Beeman R.W."/>
            <person name="Muthukrishnan S."/>
            <person name="Kramer K.J."/>
            <person name="Arakane Y."/>
            <person name="Beeman R.W."/>
            <person name="Zhu Q."/>
            <person name="Hogenkamp D."/>
            <person name="Dixit R."/>
            <person name="Oppert B."/>
            <person name="Jiang H."/>
            <person name="Zou Z."/>
            <person name="Marshall J."/>
            <person name="Elpidina E."/>
            <person name="Vinokurov K."/>
            <person name="Oppert C."/>
            <person name="Zou Z."/>
            <person name="Evans J."/>
            <person name="Lu Z."/>
            <person name="Zhao P."/>
            <person name="Sumathipala N."/>
            <person name="Altincicek B."/>
            <person name="Vilcinskas A."/>
            <person name="Williams M."/>
            <person name="Hultmark D."/>
            <person name="Hetru C."/>
            <person name="Jiang H."/>
            <person name="Grimmelikhuijzen C.J."/>
            <person name="Hauser F."/>
            <person name="Cazzamali G."/>
            <person name="Williamson M."/>
            <person name="Park Y."/>
            <person name="Li B."/>
            <person name="Tanaka Y."/>
            <person name="Predel R."/>
            <person name="Neupert S."/>
            <person name="Schachtner J."/>
            <person name="Verleyen P."/>
            <person name="Raible F."/>
            <person name="Bork P."/>
            <person name="Friedrich M."/>
            <person name="Walden K.K."/>
            <person name="Robertson H.M."/>
            <person name="Angeli S."/>
            <person name="Foret S."/>
            <person name="Bucher G."/>
            <person name="Schuetz S."/>
            <person name="Maleszka R."/>
            <person name="Wimmer E.A."/>
            <person name="Beeman R.W."/>
            <person name="Lorenzen M."/>
            <person name="Tomoyasu Y."/>
            <person name="Miller S.C."/>
            <person name="Grossmann D."/>
            <person name="Bucher G."/>
        </authorList>
    </citation>
    <scope>NUCLEOTIDE SEQUENCE [LARGE SCALE GENOMIC DNA]</scope>
    <source>
        <strain evidence="2 3">Georgia GA2</strain>
    </source>
</reference>
<name>A0A139WCK4_TRICA</name>
<gene>
    <name evidence="2" type="primary">AUGUSTUS-3.0.2_32529</name>
    <name evidence="2" type="ORF">TcasGA2_TC032529</name>
</gene>
<accession>A0A139WCK4</accession>
<evidence type="ECO:0000256" key="1">
    <source>
        <dbReference type="SAM" id="SignalP"/>
    </source>
</evidence>
<protein>
    <recommendedName>
        <fullName evidence="4">Secreted protein</fullName>
    </recommendedName>
</protein>
<dbReference type="EMBL" id="KQ971366">
    <property type="protein sequence ID" value="KYB25653.1"/>
    <property type="molecule type" value="Genomic_DNA"/>
</dbReference>
<dbReference type="Proteomes" id="UP000007266">
    <property type="component" value="Linkage group 9"/>
</dbReference>
<proteinExistence type="predicted"/>
<reference evidence="2 3" key="2">
    <citation type="journal article" date="2010" name="Nucleic Acids Res.">
        <title>BeetleBase in 2010: revisions to provide comprehensive genomic information for Tribolium castaneum.</title>
        <authorList>
            <person name="Kim H.S."/>
            <person name="Murphy T."/>
            <person name="Xia J."/>
            <person name="Caragea D."/>
            <person name="Park Y."/>
            <person name="Beeman R.W."/>
            <person name="Lorenzen M.D."/>
            <person name="Butcher S."/>
            <person name="Manak J.R."/>
            <person name="Brown S.J."/>
        </authorList>
    </citation>
    <scope>GENOME REANNOTATION</scope>
    <source>
        <strain evidence="2 3">Georgia GA2</strain>
    </source>
</reference>
<feature type="chain" id="PRO_5007299627" description="Secreted protein" evidence="1">
    <location>
        <begin position="24"/>
        <end position="71"/>
    </location>
</feature>
<keyword evidence="3" id="KW-1185">Reference proteome</keyword>
<feature type="signal peptide" evidence="1">
    <location>
        <begin position="1"/>
        <end position="23"/>
    </location>
</feature>
<keyword evidence="1" id="KW-0732">Signal</keyword>
<evidence type="ECO:0000313" key="2">
    <source>
        <dbReference type="EMBL" id="KYB25653.1"/>
    </source>
</evidence>
<evidence type="ECO:0008006" key="4">
    <source>
        <dbReference type="Google" id="ProtNLM"/>
    </source>
</evidence>
<organism evidence="2 3">
    <name type="scientific">Tribolium castaneum</name>
    <name type="common">Red flour beetle</name>
    <dbReference type="NCBI Taxonomy" id="7070"/>
    <lineage>
        <taxon>Eukaryota</taxon>
        <taxon>Metazoa</taxon>
        <taxon>Ecdysozoa</taxon>
        <taxon>Arthropoda</taxon>
        <taxon>Hexapoda</taxon>
        <taxon>Insecta</taxon>
        <taxon>Pterygota</taxon>
        <taxon>Neoptera</taxon>
        <taxon>Endopterygota</taxon>
        <taxon>Coleoptera</taxon>
        <taxon>Polyphaga</taxon>
        <taxon>Cucujiformia</taxon>
        <taxon>Tenebrionidae</taxon>
        <taxon>Tenebrionidae incertae sedis</taxon>
        <taxon>Tribolium</taxon>
    </lineage>
</organism>
<dbReference type="AlphaFoldDB" id="A0A139WCK4"/>
<dbReference type="InParanoid" id="A0A139WCK4"/>